<evidence type="ECO:0000256" key="1">
    <source>
        <dbReference type="SAM" id="MobiDB-lite"/>
    </source>
</evidence>
<dbReference type="PANTHER" id="PTHR43081">
    <property type="entry name" value="ADENYLATE CYCLASE, TERMINAL-DIFFERENTIATION SPECIFIC-RELATED"/>
    <property type="match status" value="1"/>
</dbReference>
<feature type="compositionally biased region" description="Acidic residues" evidence="1">
    <location>
        <begin position="636"/>
        <end position="648"/>
    </location>
</feature>
<keyword evidence="5" id="KW-1185">Reference proteome</keyword>
<proteinExistence type="predicted"/>
<name>A0ABW0GAF7_9PROT</name>
<evidence type="ECO:0000259" key="3">
    <source>
        <dbReference type="PROSITE" id="PS50125"/>
    </source>
</evidence>
<feature type="domain" description="Guanylate cyclase" evidence="3">
    <location>
        <begin position="431"/>
        <end position="569"/>
    </location>
</feature>
<evidence type="ECO:0000313" key="4">
    <source>
        <dbReference type="EMBL" id="MFC5357736.1"/>
    </source>
</evidence>
<protein>
    <submittedName>
        <fullName evidence="4">CHASE2 domain-containing protein</fullName>
    </submittedName>
</protein>
<feature type="transmembrane region" description="Helical" evidence="2">
    <location>
        <begin position="338"/>
        <end position="356"/>
    </location>
</feature>
<dbReference type="PANTHER" id="PTHR43081:SF1">
    <property type="entry name" value="ADENYLATE CYCLASE, TERMINAL-DIFFERENTIATION SPECIFIC"/>
    <property type="match status" value="1"/>
</dbReference>
<keyword evidence="2" id="KW-1133">Transmembrane helix</keyword>
<dbReference type="InterPro" id="IPR050697">
    <property type="entry name" value="Adenylyl/Guanylyl_Cyclase_3/4"/>
</dbReference>
<keyword evidence="2" id="KW-0812">Transmembrane</keyword>
<dbReference type="InterPro" id="IPR029787">
    <property type="entry name" value="Nucleotide_cyclase"/>
</dbReference>
<dbReference type="SMART" id="SM01080">
    <property type="entry name" value="CHASE2"/>
    <property type="match status" value="1"/>
</dbReference>
<dbReference type="CDD" id="cd07302">
    <property type="entry name" value="CHD"/>
    <property type="match status" value="1"/>
</dbReference>
<dbReference type="Pfam" id="PF05226">
    <property type="entry name" value="CHASE2"/>
    <property type="match status" value="1"/>
</dbReference>
<dbReference type="Proteomes" id="UP001596166">
    <property type="component" value="Unassembled WGS sequence"/>
</dbReference>
<dbReference type="Pfam" id="PF00211">
    <property type="entry name" value="Guanylate_cyc"/>
    <property type="match status" value="1"/>
</dbReference>
<feature type="transmembrane region" description="Helical" evidence="2">
    <location>
        <begin position="362"/>
        <end position="383"/>
    </location>
</feature>
<evidence type="ECO:0000256" key="2">
    <source>
        <dbReference type="SAM" id="Phobius"/>
    </source>
</evidence>
<feature type="transmembrane region" description="Helical" evidence="2">
    <location>
        <begin position="9"/>
        <end position="28"/>
    </location>
</feature>
<dbReference type="InterPro" id="IPR001054">
    <property type="entry name" value="A/G_cyclase"/>
</dbReference>
<sequence length="685" mass="72335">MRERIVPSLLIGQAAVFAVLLMHLLGWLQPLDLLAYDNGLKLRARPAVDDRIVLVGAREADLAALGWPLSDGQLADLLKALSAAKPAAIGVDIYRNWPIGDGQGELERVLRENPDIVWVNRQPSEAGGAIAAPSVLATPDRIGFSDILVDPDGVVRRSLLFLEDPSGQHATALSMVMALRLLGHRGIVPQSDPEEPEHMRLGAATLRPVEATDGGYAGVDARGYQFLLDYALGPGPIRNFSVREALEGRVPAEALAGRLVFVAVTADSVKDYFRTPVDSGFAFGAVVHAQATGQLLRMALGEATPTANLPDWAELAVTVAVGLAGSLLALAMHGPLAFALLLAGGTALLTGLWFAALAQALWVPLAAPLGAWALALGLVTAFLSRRERADREALMNLFSSHVPGPVAKELWERRHLFMDGGRPRPQRLTATVLFSDVANFTPISEKMEPEELDAWLHDYMGAMVPVIQDHGGLPLRFVGDAILSVFGVPVPRETEEEIDRDAGNAVCAALAMADVLARLNEGWARQGLPPAGIRVGIYTGPMVAGSIGAPGHMEYSLTGDAVNTAARLEALAKTVGTDVPGRPCRILVGDPTWERLRGAFRGSAVGEVPLKGKDRKVGVHVILGEADAEVPDVEVPDVEVPDSGEPDADVLRLTAPPAPTPLTSGPSSTDGAGPITGSRKKGATG</sequence>
<dbReference type="InterPro" id="IPR007890">
    <property type="entry name" value="CHASE2"/>
</dbReference>
<reference evidence="5" key="1">
    <citation type="journal article" date="2019" name="Int. J. Syst. Evol. Microbiol.">
        <title>The Global Catalogue of Microorganisms (GCM) 10K type strain sequencing project: providing services to taxonomists for standard genome sequencing and annotation.</title>
        <authorList>
            <consortium name="The Broad Institute Genomics Platform"/>
            <consortium name="The Broad Institute Genome Sequencing Center for Infectious Disease"/>
            <person name="Wu L."/>
            <person name="Ma J."/>
        </authorList>
    </citation>
    <scope>NUCLEOTIDE SEQUENCE [LARGE SCALE GENOMIC DNA]</scope>
    <source>
        <strain evidence="5">CCUG 58760</strain>
    </source>
</reference>
<evidence type="ECO:0000313" key="5">
    <source>
        <dbReference type="Proteomes" id="UP001596166"/>
    </source>
</evidence>
<dbReference type="SUPFAM" id="SSF55073">
    <property type="entry name" value="Nucleotide cyclase"/>
    <property type="match status" value="1"/>
</dbReference>
<dbReference type="EMBL" id="JBHSLC010000049">
    <property type="protein sequence ID" value="MFC5357736.1"/>
    <property type="molecule type" value="Genomic_DNA"/>
</dbReference>
<accession>A0ABW0GAF7</accession>
<keyword evidence="2" id="KW-0472">Membrane</keyword>
<dbReference type="RefSeq" id="WP_376997381.1">
    <property type="nucleotide sequence ID" value="NZ_JBHSLC010000049.1"/>
</dbReference>
<dbReference type="Gene3D" id="3.30.70.1230">
    <property type="entry name" value="Nucleotide cyclase"/>
    <property type="match status" value="1"/>
</dbReference>
<comment type="caution">
    <text evidence="4">The sequence shown here is derived from an EMBL/GenBank/DDBJ whole genome shotgun (WGS) entry which is preliminary data.</text>
</comment>
<gene>
    <name evidence="4" type="ORF">ACFPMG_22270</name>
</gene>
<dbReference type="SMART" id="SM00044">
    <property type="entry name" value="CYCc"/>
    <property type="match status" value="1"/>
</dbReference>
<feature type="region of interest" description="Disordered" evidence="1">
    <location>
        <begin position="636"/>
        <end position="685"/>
    </location>
</feature>
<organism evidence="4 5">
    <name type="scientific">Azospirillum himalayense</name>
    <dbReference type="NCBI Taxonomy" id="654847"/>
    <lineage>
        <taxon>Bacteria</taxon>
        <taxon>Pseudomonadati</taxon>
        <taxon>Pseudomonadota</taxon>
        <taxon>Alphaproteobacteria</taxon>
        <taxon>Rhodospirillales</taxon>
        <taxon>Azospirillaceae</taxon>
        <taxon>Azospirillum</taxon>
    </lineage>
</organism>
<dbReference type="PROSITE" id="PS50125">
    <property type="entry name" value="GUANYLATE_CYCLASE_2"/>
    <property type="match status" value="1"/>
</dbReference>